<dbReference type="EMBL" id="JAANCM010000013">
    <property type="protein sequence ID" value="NHT78189.1"/>
    <property type="molecule type" value="Genomic_DNA"/>
</dbReference>
<organism evidence="2 3">
    <name type="scientific">Ferranicluibacter rubi</name>
    <dbReference type="NCBI Taxonomy" id="2715133"/>
    <lineage>
        <taxon>Bacteria</taxon>
        <taxon>Pseudomonadati</taxon>
        <taxon>Pseudomonadota</taxon>
        <taxon>Alphaproteobacteria</taxon>
        <taxon>Hyphomicrobiales</taxon>
        <taxon>Rhizobiaceae</taxon>
        <taxon>Ferranicluibacter</taxon>
    </lineage>
</organism>
<evidence type="ECO:0000313" key="2">
    <source>
        <dbReference type="EMBL" id="NHT78189.1"/>
    </source>
</evidence>
<proteinExistence type="predicted"/>
<feature type="compositionally biased region" description="Basic and acidic residues" evidence="1">
    <location>
        <begin position="52"/>
        <end position="69"/>
    </location>
</feature>
<dbReference type="RefSeq" id="WP_167130540.1">
    <property type="nucleotide sequence ID" value="NZ_JAANCM010000013.1"/>
</dbReference>
<gene>
    <name evidence="2" type="ORF">G8E10_21020</name>
</gene>
<protein>
    <submittedName>
        <fullName evidence="2">Uncharacterized protein</fullName>
    </submittedName>
</protein>
<dbReference type="AlphaFoldDB" id="A0AA43ZHW1"/>
<accession>A0AA43ZHW1</accession>
<sequence>MAEYQKPAAETDAKGAFTRPTIGRDNNGVTSAKPTVITGSEDSTVNSGPGGSKREGKDFDLNYEERDASAGDPGKAS</sequence>
<reference evidence="2" key="1">
    <citation type="submission" date="2020-03" db="EMBL/GenBank/DDBJ databases">
        <title>Ferranicluibacter endophyticum gen. nov., sp. nov., a new genus isolated from Rubus ulmifolius Schott. stem.</title>
        <authorList>
            <person name="Roca-Couso R."/>
            <person name="Flores-Felix J.D."/>
            <person name="Igual J.M."/>
            <person name="Rivas R."/>
        </authorList>
    </citation>
    <scope>NUCLEOTIDE SEQUENCE</scope>
    <source>
        <strain evidence="2">CRRU44</strain>
    </source>
</reference>
<keyword evidence="3" id="KW-1185">Reference proteome</keyword>
<evidence type="ECO:0000313" key="3">
    <source>
        <dbReference type="Proteomes" id="UP001155840"/>
    </source>
</evidence>
<evidence type="ECO:0000256" key="1">
    <source>
        <dbReference type="SAM" id="MobiDB-lite"/>
    </source>
</evidence>
<dbReference type="Proteomes" id="UP001155840">
    <property type="component" value="Unassembled WGS sequence"/>
</dbReference>
<feature type="compositionally biased region" description="Polar residues" evidence="1">
    <location>
        <begin position="27"/>
        <end position="47"/>
    </location>
</feature>
<comment type="caution">
    <text evidence="2">The sequence shown here is derived from an EMBL/GenBank/DDBJ whole genome shotgun (WGS) entry which is preliminary data.</text>
</comment>
<feature type="region of interest" description="Disordered" evidence="1">
    <location>
        <begin position="1"/>
        <end position="77"/>
    </location>
</feature>
<name>A0AA43ZHW1_9HYPH</name>